<accession>A0A2G2Y3E3</accession>
<dbReference type="Pfam" id="PF06697">
    <property type="entry name" value="DUF1191"/>
    <property type="match status" value="1"/>
</dbReference>
<dbReference type="Gramene" id="PHT64283">
    <property type="protein sequence ID" value="PHT64283"/>
    <property type="gene ID" value="T459_31953"/>
</dbReference>
<dbReference type="PANTHER" id="PTHR33512:SF4">
    <property type="entry name" value="PROTEIN, PUTATIVE (DUF1191)-RELATED"/>
    <property type="match status" value="1"/>
</dbReference>
<sequence>MKLSLVRLRSRTSWEKGYNILTSVIGFIDYDAPSHISTIASLRKIGIRPTEQPISIEFKNLSKMIKGRTTKYVMFNENGKVSLSE</sequence>
<reference evidence="1 2" key="1">
    <citation type="journal article" date="2014" name="Nat. Genet.">
        <title>Genome sequence of the hot pepper provides insights into the evolution of pungency in Capsicum species.</title>
        <authorList>
            <person name="Kim S."/>
            <person name="Park M."/>
            <person name="Yeom S.I."/>
            <person name="Kim Y.M."/>
            <person name="Lee J.M."/>
            <person name="Lee H.A."/>
            <person name="Seo E."/>
            <person name="Choi J."/>
            <person name="Cheong K."/>
            <person name="Kim K.T."/>
            <person name="Jung K."/>
            <person name="Lee G.W."/>
            <person name="Oh S.K."/>
            <person name="Bae C."/>
            <person name="Kim S.B."/>
            <person name="Lee H.Y."/>
            <person name="Kim S.Y."/>
            <person name="Kim M.S."/>
            <person name="Kang B.C."/>
            <person name="Jo Y.D."/>
            <person name="Yang H.B."/>
            <person name="Jeong H.J."/>
            <person name="Kang W.H."/>
            <person name="Kwon J.K."/>
            <person name="Shin C."/>
            <person name="Lim J.Y."/>
            <person name="Park J.H."/>
            <person name="Huh J.H."/>
            <person name="Kim J.S."/>
            <person name="Kim B.D."/>
            <person name="Cohen O."/>
            <person name="Paran I."/>
            <person name="Suh M.C."/>
            <person name="Lee S.B."/>
            <person name="Kim Y.K."/>
            <person name="Shin Y."/>
            <person name="Noh S.J."/>
            <person name="Park J."/>
            <person name="Seo Y.S."/>
            <person name="Kwon S.Y."/>
            <person name="Kim H.A."/>
            <person name="Park J.M."/>
            <person name="Kim H.J."/>
            <person name="Choi S.B."/>
            <person name="Bosland P.W."/>
            <person name="Reeves G."/>
            <person name="Jo S.H."/>
            <person name="Lee B.W."/>
            <person name="Cho H.T."/>
            <person name="Choi H.S."/>
            <person name="Lee M.S."/>
            <person name="Yu Y."/>
            <person name="Do Choi Y."/>
            <person name="Park B.S."/>
            <person name="van Deynze A."/>
            <person name="Ashrafi H."/>
            <person name="Hill T."/>
            <person name="Kim W.T."/>
            <person name="Pai H.S."/>
            <person name="Ahn H.K."/>
            <person name="Yeam I."/>
            <person name="Giovannoni J.J."/>
            <person name="Rose J.K."/>
            <person name="Sorensen I."/>
            <person name="Lee S.J."/>
            <person name="Kim R.W."/>
            <person name="Choi I.Y."/>
            <person name="Choi B.S."/>
            <person name="Lim J.S."/>
            <person name="Lee Y.H."/>
            <person name="Choi D."/>
        </authorList>
    </citation>
    <scope>NUCLEOTIDE SEQUENCE [LARGE SCALE GENOMIC DNA]</scope>
    <source>
        <strain evidence="2">cv. CM334</strain>
    </source>
</reference>
<proteinExistence type="predicted"/>
<dbReference type="InterPro" id="IPR010605">
    <property type="entry name" value="DUF1191"/>
</dbReference>
<evidence type="ECO:0000313" key="1">
    <source>
        <dbReference type="EMBL" id="PHT64283.1"/>
    </source>
</evidence>
<comment type="caution">
    <text evidence="1">The sequence shown here is derived from an EMBL/GenBank/DDBJ whole genome shotgun (WGS) entry which is preliminary data.</text>
</comment>
<gene>
    <name evidence="1" type="ORF">T459_31953</name>
</gene>
<dbReference type="PANTHER" id="PTHR33512">
    <property type="entry name" value="PROTEIN, PUTATIVE (DUF1191)-RELATED"/>
    <property type="match status" value="1"/>
</dbReference>
<dbReference type="Proteomes" id="UP000222542">
    <property type="component" value="Unassembled WGS sequence"/>
</dbReference>
<dbReference type="AlphaFoldDB" id="A0A2G2Y3E3"/>
<reference evidence="1 2" key="2">
    <citation type="journal article" date="2017" name="Genome Biol.">
        <title>New reference genome sequences of hot pepper reveal the massive evolution of plant disease-resistance genes by retroduplication.</title>
        <authorList>
            <person name="Kim S."/>
            <person name="Park J."/>
            <person name="Yeom S.I."/>
            <person name="Kim Y.M."/>
            <person name="Seo E."/>
            <person name="Kim K.T."/>
            <person name="Kim M.S."/>
            <person name="Lee J.M."/>
            <person name="Cheong K."/>
            <person name="Shin H.S."/>
            <person name="Kim S.B."/>
            <person name="Han K."/>
            <person name="Lee J."/>
            <person name="Park M."/>
            <person name="Lee H.A."/>
            <person name="Lee H.Y."/>
            <person name="Lee Y."/>
            <person name="Oh S."/>
            <person name="Lee J.H."/>
            <person name="Choi E."/>
            <person name="Choi E."/>
            <person name="Lee S.E."/>
            <person name="Jeon J."/>
            <person name="Kim H."/>
            <person name="Choi G."/>
            <person name="Song H."/>
            <person name="Lee J."/>
            <person name="Lee S.C."/>
            <person name="Kwon J.K."/>
            <person name="Lee H.Y."/>
            <person name="Koo N."/>
            <person name="Hong Y."/>
            <person name="Kim R.W."/>
            <person name="Kang W.H."/>
            <person name="Huh J.H."/>
            <person name="Kang B.C."/>
            <person name="Yang T.J."/>
            <person name="Lee Y.H."/>
            <person name="Bennetzen J.L."/>
            <person name="Choi D."/>
        </authorList>
    </citation>
    <scope>NUCLEOTIDE SEQUENCE [LARGE SCALE GENOMIC DNA]</scope>
    <source>
        <strain evidence="2">cv. CM334</strain>
    </source>
</reference>
<protein>
    <submittedName>
        <fullName evidence="1">Uncharacterized protein</fullName>
    </submittedName>
</protein>
<organism evidence="1 2">
    <name type="scientific">Capsicum annuum</name>
    <name type="common">Capsicum pepper</name>
    <dbReference type="NCBI Taxonomy" id="4072"/>
    <lineage>
        <taxon>Eukaryota</taxon>
        <taxon>Viridiplantae</taxon>
        <taxon>Streptophyta</taxon>
        <taxon>Embryophyta</taxon>
        <taxon>Tracheophyta</taxon>
        <taxon>Spermatophyta</taxon>
        <taxon>Magnoliopsida</taxon>
        <taxon>eudicotyledons</taxon>
        <taxon>Gunneridae</taxon>
        <taxon>Pentapetalae</taxon>
        <taxon>asterids</taxon>
        <taxon>lamiids</taxon>
        <taxon>Solanales</taxon>
        <taxon>Solanaceae</taxon>
        <taxon>Solanoideae</taxon>
        <taxon>Capsiceae</taxon>
        <taxon>Capsicum</taxon>
    </lineage>
</organism>
<keyword evidence="2" id="KW-1185">Reference proteome</keyword>
<dbReference type="EMBL" id="AYRZ02000017">
    <property type="protein sequence ID" value="PHT64283.1"/>
    <property type="molecule type" value="Genomic_DNA"/>
</dbReference>
<name>A0A2G2Y3E3_CAPAN</name>
<evidence type="ECO:0000313" key="2">
    <source>
        <dbReference type="Proteomes" id="UP000222542"/>
    </source>
</evidence>
<dbReference type="STRING" id="4072.A0A2G2Y3E3"/>